<protein>
    <submittedName>
        <fullName evidence="1">Uncharacterized protein</fullName>
    </submittedName>
</protein>
<evidence type="ECO:0000313" key="1">
    <source>
        <dbReference type="EMBL" id="RAK36507.1"/>
    </source>
</evidence>
<dbReference type="AlphaFoldDB" id="A0A327ZA18"/>
<name>A0A327ZA18_9ACTN</name>
<proteinExistence type="predicted"/>
<organism evidence="1 2">
    <name type="scientific">Actinoplanes lutulentus</name>
    <dbReference type="NCBI Taxonomy" id="1287878"/>
    <lineage>
        <taxon>Bacteria</taxon>
        <taxon>Bacillati</taxon>
        <taxon>Actinomycetota</taxon>
        <taxon>Actinomycetes</taxon>
        <taxon>Micromonosporales</taxon>
        <taxon>Micromonosporaceae</taxon>
        <taxon>Actinoplanes</taxon>
    </lineage>
</organism>
<dbReference type="RefSeq" id="WP_111650342.1">
    <property type="nucleotide sequence ID" value="NZ_JACHWI010000007.1"/>
</dbReference>
<dbReference type="InterPro" id="IPR036689">
    <property type="entry name" value="ESAT-6-like_sf"/>
</dbReference>
<evidence type="ECO:0000313" key="2">
    <source>
        <dbReference type="Proteomes" id="UP000249341"/>
    </source>
</evidence>
<dbReference type="EMBL" id="QLMJ01000008">
    <property type="protein sequence ID" value="RAK36507.1"/>
    <property type="molecule type" value="Genomic_DNA"/>
</dbReference>
<sequence length="92" mass="9105">MNDLHVDPAVLDGIAERLRHRGDAIDAAGDGAPGTPDAGQDTAAIAAILAALCANSAQLVTVLHETGSRVAAASRAYVSEDASAAGHIAGGY</sequence>
<comment type="caution">
    <text evidence="1">The sequence shown here is derived from an EMBL/GenBank/DDBJ whole genome shotgun (WGS) entry which is preliminary data.</text>
</comment>
<accession>A0A327ZA18</accession>
<dbReference type="SUPFAM" id="SSF140453">
    <property type="entry name" value="EsxAB dimer-like"/>
    <property type="match status" value="1"/>
</dbReference>
<reference evidence="1 2" key="1">
    <citation type="submission" date="2018-06" db="EMBL/GenBank/DDBJ databases">
        <title>Genomic Encyclopedia of Type Strains, Phase III (KMG-III): the genomes of soil and plant-associated and newly described type strains.</title>
        <authorList>
            <person name="Whitman W."/>
        </authorList>
    </citation>
    <scope>NUCLEOTIDE SEQUENCE [LARGE SCALE GENOMIC DNA]</scope>
    <source>
        <strain evidence="1 2">CGMCC 4.7090</strain>
    </source>
</reference>
<dbReference type="Proteomes" id="UP000249341">
    <property type="component" value="Unassembled WGS sequence"/>
</dbReference>
<keyword evidence="2" id="KW-1185">Reference proteome</keyword>
<gene>
    <name evidence="1" type="ORF">B0I29_10896</name>
</gene>